<reference evidence="1 2" key="1">
    <citation type="journal article" date="2007" name="Proc. Natl. Acad. Sci. U.S.A.">
        <title>Genome sequencing and comparative analysis of Saccharomyces cerevisiae strain YJM789.</title>
        <authorList>
            <person name="Wei W."/>
            <person name="McCusker J.H."/>
            <person name="Hyman R.W."/>
            <person name="Jones T."/>
            <person name="Ning Y."/>
            <person name="Cao Z."/>
            <person name="Gu Z."/>
            <person name="Bruno D."/>
            <person name="Miranda M."/>
            <person name="Nguyen M."/>
            <person name="Wilhelmy J."/>
            <person name="Komp C."/>
            <person name="Tamse R."/>
            <person name="Wang X."/>
            <person name="Jia P."/>
            <person name="Luedi P."/>
            <person name="Oefner P.J."/>
            <person name="David L."/>
            <person name="Dietrich F.S."/>
            <person name="Li Y."/>
            <person name="Davis R.W."/>
            <person name="Steinmetz L.M."/>
        </authorList>
    </citation>
    <scope>NUCLEOTIDE SEQUENCE [LARGE SCALE GENOMIC DNA]</scope>
    <source>
        <strain evidence="1 2">YJM789</strain>
    </source>
</reference>
<evidence type="ECO:0000313" key="2">
    <source>
        <dbReference type="Proteomes" id="UP000007060"/>
    </source>
</evidence>
<dbReference type="AlphaFoldDB" id="A6ZW05"/>
<sequence>MSSVESSPISRYEDEVFPLSFSNVAFEPPMLSHSPDRSTYADDFSQSYQQELLTFPLSYPIVDESECTHTKDKTDSNIITSTEDDCMFDMEFNGNAASAVAAASKESNSASGFAFASTRCLCQCRTAELQPMVVIGMTHLPHLYLFSRPLASHILHILNRHSFQAYS</sequence>
<accession>A6ZW05</accession>
<proteinExistence type="predicted"/>
<gene>
    <name evidence="1" type="ORF">SCY_5482</name>
</gene>
<dbReference type="OrthoDB" id="4062000at2759"/>
<evidence type="ECO:0000313" key="1">
    <source>
        <dbReference type="EMBL" id="EDN60897.1"/>
    </source>
</evidence>
<dbReference type="EMBL" id="AAFW02000135">
    <property type="protein sequence ID" value="EDN60897.1"/>
    <property type="molecule type" value="Genomic_DNA"/>
</dbReference>
<dbReference type="HOGENOM" id="CLU_1595843_0_0_1"/>
<comment type="caution">
    <text evidence="1">The sequence shown here is derived from an EMBL/GenBank/DDBJ whole genome shotgun (WGS) entry which is preliminary data.</text>
</comment>
<dbReference type="Proteomes" id="UP000007060">
    <property type="component" value="Unassembled WGS sequence"/>
</dbReference>
<name>A6ZW05_YEAS7</name>
<organism evidence="1 2">
    <name type="scientific">Saccharomyces cerevisiae (strain YJM789)</name>
    <name type="common">Baker's yeast</name>
    <dbReference type="NCBI Taxonomy" id="307796"/>
    <lineage>
        <taxon>Eukaryota</taxon>
        <taxon>Fungi</taxon>
        <taxon>Dikarya</taxon>
        <taxon>Ascomycota</taxon>
        <taxon>Saccharomycotina</taxon>
        <taxon>Saccharomycetes</taxon>
        <taxon>Saccharomycetales</taxon>
        <taxon>Saccharomycetaceae</taxon>
        <taxon>Saccharomyces</taxon>
    </lineage>
</organism>
<protein>
    <submittedName>
        <fullName evidence="1">Uncharacterized protein</fullName>
    </submittedName>
</protein>